<dbReference type="GO" id="GO:0008270">
    <property type="term" value="F:zinc ion binding"/>
    <property type="evidence" value="ECO:0007669"/>
    <property type="project" value="InterPro"/>
</dbReference>
<evidence type="ECO:0000256" key="3">
    <source>
        <dbReference type="ARBA" id="ARBA00022801"/>
    </source>
</evidence>
<proteinExistence type="predicted"/>
<dbReference type="GO" id="GO:0031012">
    <property type="term" value="C:extracellular matrix"/>
    <property type="evidence" value="ECO:0007669"/>
    <property type="project" value="InterPro"/>
</dbReference>
<evidence type="ECO:0000259" key="5">
    <source>
        <dbReference type="SMART" id="SM00235"/>
    </source>
</evidence>
<keyword evidence="4" id="KW-0862">Zinc</keyword>
<dbReference type="OrthoDB" id="7220105at2"/>
<keyword evidence="1 6" id="KW-0645">Protease</keyword>
<dbReference type="InterPro" id="IPR024079">
    <property type="entry name" value="MetalloPept_cat_dom_sf"/>
</dbReference>
<comment type="caution">
    <text evidence="6">The sequence shown here is derived from an EMBL/GenBank/DDBJ whole genome shotgun (WGS) entry which is preliminary data.</text>
</comment>
<accession>A0A5B2TJ21</accession>
<evidence type="ECO:0000256" key="1">
    <source>
        <dbReference type="ARBA" id="ARBA00022670"/>
    </source>
</evidence>
<dbReference type="InterPro" id="IPR001818">
    <property type="entry name" value="Pept_M10_metallopeptidase"/>
</dbReference>
<dbReference type="GO" id="GO:0006508">
    <property type="term" value="P:proteolysis"/>
    <property type="evidence" value="ECO:0007669"/>
    <property type="project" value="UniProtKB-KW"/>
</dbReference>
<evidence type="ECO:0000313" key="7">
    <source>
        <dbReference type="Proteomes" id="UP000322110"/>
    </source>
</evidence>
<dbReference type="Pfam" id="PF00413">
    <property type="entry name" value="Peptidase_M10"/>
    <property type="match status" value="1"/>
</dbReference>
<evidence type="ECO:0000256" key="2">
    <source>
        <dbReference type="ARBA" id="ARBA00022723"/>
    </source>
</evidence>
<dbReference type="Gene3D" id="3.40.390.10">
    <property type="entry name" value="Collagenase (Catalytic Domain)"/>
    <property type="match status" value="1"/>
</dbReference>
<dbReference type="InterPro" id="IPR006026">
    <property type="entry name" value="Peptidase_Metallo"/>
</dbReference>
<dbReference type="SMART" id="SM00235">
    <property type="entry name" value="ZnMc"/>
    <property type="match status" value="1"/>
</dbReference>
<dbReference type="EMBL" id="VUKA01000002">
    <property type="protein sequence ID" value="KAA2213790.1"/>
    <property type="molecule type" value="Genomic_DNA"/>
</dbReference>
<reference evidence="6 7" key="1">
    <citation type="journal article" date="2015" name="Int. J. Syst. Evol. Microbiol.">
        <title>Roseomonas oryzae sp. nov., isolated from paddy rhizosphere soil.</title>
        <authorList>
            <person name="Ramaprasad E.V."/>
            <person name="Sasikala Ch."/>
            <person name="Ramana Ch.V."/>
        </authorList>
    </citation>
    <scope>NUCLEOTIDE SEQUENCE [LARGE SCALE GENOMIC DNA]</scope>
    <source>
        <strain evidence="6 7">KCTC 42542</strain>
    </source>
</reference>
<dbReference type="Proteomes" id="UP000322110">
    <property type="component" value="Unassembled WGS sequence"/>
</dbReference>
<keyword evidence="2" id="KW-0479">Metal-binding</keyword>
<gene>
    <name evidence="6" type="ORF">F0Q34_06935</name>
</gene>
<dbReference type="PRINTS" id="PR00138">
    <property type="entry name" value="MATRIXIN"/>
</dbReference>
<protein>
    <submittedName>
        <fullName evidence="6">Matrixin family metalloprotease</fullName>
    </submittedName>
</protein>
<dbReference type="AlphaFoldDB" id="A0A5B2TJ21"/>
<dbReference type="GO" id="GO:0004222">
    <property type="term" value="F:metalloendopeptidase activity"/>
    <property type="evidence" value="ECO:0007669"/>
    <property type="project" value="InterPro"/>
</dbReference>
<keyword evidence="7" id="KW-1185">Reference proteome</keyword>
<sequence length="413" mass="43581">MAYALTGQRWPDAVVTWSLAPPAAATDGYPALTAPLDDAREQAQLHDALADWSEISGLSFVQVPDNGAATPDIRIGFFDTTNGGRDLSGDRSVGYSYWRYEGGTLLPGVLVVAQDLAYWPWSTSPDGEILYSGGFTLRQVLAHEVGHAIGLNHSDTPDDLMYARTGSANRSLSPDDVAGARALYGTPYDGEAPLPPGIAAGPGGVAQGAAVQFSAAGYLAAQPDVAAAGMNPRMHFEATGWREDRDPSADFDLRHYLARNPDVAAAGNNPFTHYLLHGREEGRQAAAAVGTVAEDGFDAAYYLLANPDLAGSGGDARAHYTAFGWREGRDPNGYFDASAYLANNADVAAADMDPLQHYMAHGWREGRGGNPDFNGAAYLAANPDVAAGGVNPLLHYMLFGLYEGRAAGAEWGA</sequence>
<feature type="domain" description="Peptidase metallopeptidase" evidence="5">
    <location>
        <begin position="6"/>
        <end position="186"/>
    </location>
</feature>
<dbReference type="RefSeq" id="WP_149811446.1">
    <property type="nucleotide sequence ID" value="NZ_VUKA01000002.1"/>
</dbReference>
<dbReference type="PANTHER" id="PTHR10201">
    <property type="entry name" value="MATRIX METALLOPROTEINASE"/>
    <property type="match status" value="1"/>
</dbReference>
<dbReference type="SUPFAM" id="SSF55486">
    <property type="entry name" value="Metalloproteases ('zincins'), catalytic domain"/>
    <property type="match status" value="1"/>
</dbReference>
<evidence type="ECO:0000256" key="4">
    <source>
        <dbReference type="ARBA" id="ARBA00022833"/>
    </source>
</evidence>
<evidence type="ECO:0000313" key="6">
    <source>
        <dbReference type="EMBL" id="KAA2213790.1"/>
    </source>
</evidence>
<organism evidence="6 7">
    <name type="scientific">Teichococcus oryzae</name>
    <dbReference type="NCBI Taxonomy" id="1608942"/>
    <lineage>
        <taxon>Bacteria</taxon>
        <taxon>Pseudomonadati</taxon>
        <taxon>Pseudomonadota</taxon>
        <taxon>Alphaproteobacteria</taxon>
        <taxon>Acetobacterales</taxon>
        <taxon>Roseomonadaceae</taxon>
        <taxon>Roseomonas</taxon>
    </lineage>
</organism>
<name>A0A5B2TJ21_9PROT</name>
<dbReference type="InterPro" id="IPR021190">
    <property type="entry name" value="Pept_M10A"/>
</dbReference>
<keyword evidence="6" id="KW-0482">Metalloprotease</keyword>
<keyword evidence="3" id="KW-0378">Hydrolase</keyword>